<keyword evidence="5" id="KW-1185">Reference proteome</keyword>
<dbReference type="Proteomes" id="UP000825935">
    <property type="component" value="Chromosome 31"/>
</dbReference>
<feature type="compositionally biased region" description="Basic and acidic residues" evidence="2">
    <location>
        <begin position="20"/>
        <end position="29"/>
    </location>
</feature>
<accession>A0A8T2QYE8</accession>
<feature type="compositionally biased region" description="Basic and acidic residues" evidence="2">
    <location>
        <begin position="1"/>
        <end position="10"/>
    </location>
</feature>
<dbReference type="AlphaFoldDB" id="A0A8T2QYE8"/>
<name>A0A8T2QYE8_CERRI</name>
<dbReference type="Pfam" id="PF08879">
    <property type="entry name" value="WRC"/>
    <property type="match status" value="1"/>
</dbReference>
<feature type="compositionally biased region" description="Polar residues" evidence="2">
    <location>
        <begin position="225"/>
        <end position="234"/>
    </location>
</feature>
<dbReference type="EMBL" id="CM035436">
    <property type="protein sequence ID" value="KAH7289109.1"/>
    <property type="molecule type" value="Genomic_DNA"/>
</dbReference>
<gene>
    <name evidence="4" type="ORF">KP509_31G058200</name>
</gene>
<reference evidence="4" key="1">
    <citation type="submission" date="2021-08" db="EMBL/GenBank/DDBJ databases">
        <title>WGS assembly of Ceratopteris richardii.</title>
        <authorList>
            <person name="Marchant D.B."/>
            <person name="Chen G."/>
            <person name="Jenkins J."/>
            <person name="Shu S."/>
            <person name="Leebens-Mack J."/>
            <person name="Grimwood J."/>
            <person name="Schmutz J."/>
            <person name="Soltis P."/>
            <person name="Soltis D."/>
            <person name="Chen Z.-H."/>
        </authorList>
    </citation>
    <scope>NUCLEOTIDE SEQUENCE</scope>
    <source>
        <strain evidence="4">Whitten #5841</strain>
        <tissue evidence="4">Leaf</tissue>
    </source>
</reference>
<dbReference type="InterPro" id="IPR014977">
    <property type="entry name" value="WRC_dom"/>
</dbReference>
<dbReference type="OrthoDB" id="1930186at2759"/>
<protein>
    <recommendedName>
        <fullName evidence="3">WRC domain-containing protein</fullName>
    </recommendedName>
</protein>
<feature type="domain" description="WRC" evidence="3">
    <location>
        <begin position="261"/>
        <end position="306"/>
    </location>
</feature>
<feature type="region of interest" description="Disordered" evidence="2">
    <location>
        <begin position="196"/>
        <end position="244"/>
    </location>
</feature>
<evidence type="ECO:0000256" key="2">
    <source>
        <dbReference type="SAM" id="MobiDB-lite"/>
    </source>
</evidence>
<dbReference type="PROSITE" id="PS51667">
    <property type="entry name" value="WRC"/>
    <property type="match status" value="1"/>
</dbReference>
<feature type="region of interest" description="Disordered" evidence="2">
    <location>
        <begin position="1"/>
        <end position="30"/>
    </location>
</feature>
<evidence type="ECO:0000259" key="3">
    <source>
        <dbReference type="PROSITE" id="PS51667"/>
    </source>
</evidence>
<sequence length="327" mass="36211">MHDTLYRDRSPSVALPAESSDIKKNKYAEESSQCPSAEAVIAVENGSSPSAKSRLIASAVESDECELTLSLASSKTRAGDPDCLSRPLYLGDGYLNSFNVDARSHSDELASMSKDVDCCNLDLNSKESGNMVLRSKNGQLLSEKNDRGERTRSDLKVNCSRRTLECKTRTSDGGGLHLEEGKTNGDERVLHLEERKRHANDGLHSEEGKTAGSDDLAQPTPAVTIESSPSSQGEEASEVSEPIKKKMRGTLPIISEKADSTSKDTRCHRSDGKSWRCVRECINGAYYCQYHLRKRRIGYNRRKNREVNSDDFEVVNKATSRSNRKCR</sequence>
<evidence type="ECO:0000313" key="4">
    <source>
        <dbReference type="EMBL" id="KAH7289109.1"/>
    </source>
</evidence>
<evidence type="ECO:0000313" key="5">
    <source>
        <dbReference type="Proteomes" id="UP000825935"/>
    </source>
</evidence>
<keyword evidence="1" id="KW-0539">Nucleus</keyword>
<evidence type="ECO:0000256" key="1">
    <source>
        <dbReference type="ARBA" id="ARBA00023242"/>
    </source>
</evidence>
<comment type="caution">
    <text evidence="4">The sequence shown here is derived from an EMBL/GenBank/DDBJ whole genome shotgun (WGS) entry which is preliminary data.</text>
</comment>
<proteinExistence type="predicted"/>
<feature type="compositionally biased region" description="Basic and acidic residues" evidence="2">
    <location>
        <begin position="196"/>
        <end position="209"/>
    </location>
</feature>
<organism evidence="4 5">
    <name type="scientific">Ceratopteris richardii</name>
    <name type="common">Triangle waterfern</name>
    <dbReference type="NCBI Taxonomy" id="49495"/>
    <lineage>
        <taxon>Eukaryota</taxon>
        <taxon>Viridiplantae</taxon>
        <taxon>Streptophyta</taxon>
        <taxon>Embryophyta</taxon>
        <taxon>Tracheophyta</taxon>
        <taxon>Polypodiopsida</taxon>
        <taxon>Polypodiidae</taxon>
        <taxon>Polypodiales</taxon>
        <taxon>Pteridineae</taxon>
        <taxon>Pteridaceae</taxon>
        <taxon>Parkerioideae</taxon>
        <taxon>Ceratopteris</taxon>
    </lineage>
</organism>